<name>A0ACC2L022_PERAE</name>
<gene>
    <name evidence="1" type="ORF">MRB53_020139</name>
</gene>
<dbReference type="Proteomes" id="UP001234297">
    <property type="component" value="Chromosome 6"/>
</dbReference>
<sequence length="136" mass="15148">MARELFDDMPQRDVVSWSTIIGGCVQVGCFMEAMELFHEMQLAGAMPNEFTLASALAAYANLVALDQGRWIHVYIEKAGIMINERLLASLIDIWEKLVGSEGSFEINVWQELQNLTADIISRTAGDADIRAPKRTS</sequence>
<protein>
    <submittedName>
        <fullName evidence="1">Uncharacterized protein</fullName>
    </submittedName>
</protein>
<evidence type="ECO:0000313" key="2">
    <source>
        <dbReference type="Proteomes" id="UP001234297"/>
    </source>
</evidence>
<proteinExistence type="predicted"/>
<keyword evidence="2" id="KW-1185">Reference proteome</keyword>
<organism evidence="1 2">
    <name type="scientific">Persea americana</name>
    <name type="common">Avocado</name>
    <dbReference type="NCBI Taxonomy" id="3435"/>
    <lineage>
        <taxon>Eukaryota</taxon>
        <taxon>Viridiplantae</taxon>
        <taxon>Streptophyta</taxon>
        <taxon>Embryophyta</taxon>
        <taxon>Tracheophyta</taxon>
        <taxon>Spermatophyta</taxon>
        <taxon>Magnoliopsida</taxon>
        <taxon>Magnoliidae</taxon>
        <taxon>Laurales</taxon>
        <taxon>Lauraceae</taxon>
        <taxon>Persea</taxon>
    </lineage>
</organism>
<accession>A0ACC2L022</accession>
<comment type="caution">
    <text evidence="1">The sequence shown here is derived from an EMBL/GenBank/DDBJ whole genome shotgun (WGS) entry which is preliminary data.</text>
</comment>
<reference evidence="1 2" key="1">
    <citation type="journal article" date="2022" name="Hortic Res">
        <title>A haplotype resolved chromosomal level avocado genome allows analysis of novel avocado genes.</title>
        <authorList>
            <person name="Nath O."/>
            <person name="Fletcher S.J."/>
            <person name="Hayward A."/>
            <person name="Shaw L.M."/>
            <person name="Masouleh A.K."/>
            <person name="Furtado A."/>
            <person name="Henry R.J."/>
            <person name="Mitter N."/>
        </authorList>
    </citation>
    <scope>NUCLEOTIDE SEQUENCE [LARGE SCALE GENOMIC DNA]</scope>
    <source>
        <strain evidence="2">cv. Hass</strain>
    </source>
</reference>
<dbReference type="EMBL" id="CM056814">
    <property type="protein sequence ID" value="KAJ8626832.1"/>
    <property type="molecule type" value="Genomic_DNA"/>
</dbReference>
<evidence type="ECO:0000313" key="1">
    <source>
        <dbReference type="EMBL" id="KAJ8626832.1"/>
    </source>
</evidence>